<dbReference type="eggNOG" id="ENOG502TN44">
    <property type="taxonomic scope" value="Eukaryota"/>
</dbReference>
<reference evidence="2" key="3">
    <citation type="journal article" date="2021" name="Int. J. Parasitol.">
        <title>Comparative analysis of gene expression between Babesia bovis blood stages and kinetes allowed by improved genome annotation.</title>
        <authorList>
            <person name="Ueti M.W."/>
            <person name="Johnson W.C."/>
            <person name="Kappmeyer L.S."/>
            <person name="Herndon D.R."/>
            <person name="Mousel M.R."/>
            <person name="Reif K.E."/>
            <person name="Taus N.S."/>
            <person name="Ifeonu O.O."/>
            <person name="Silva J.C."/>
            <person name="Suarez C.E."/>
            <person name="Brayton K.A."/>
        </authorList>
    </citation>
    <scope>NUCLEOTIDE SEQUENCE [LARGE SCALE GENOMIC DNA]</scope>
</reference>
<dbReference type="KEGG" id="bbo:BBOV_I002620"/>
<gene>
    <name evidence="1" type="ORF">BBOV_I002620</name>
</gene>
<organism evidence="1 2">
    <name type="scientific">Babesia bovis</name>
    <dbReference type="NCBI Taxonomy" id="5865"/>
    <lineage>
        <taxon>Eukaryota</taxon>
        <taxon>Sar</taxon>
        <taxon>Alveolata</taxon>
        <taxon>Apicomplexa</taxon>
        <taxon>Aconoidasida</taxon>
        <taxon>Piroplasmida</taxon>
        <taxon>Babesiidae</taxon>
        <taxon>Babesia</taxon>
    </lineage>
</organism>
<dbReference type="AlphaFoldDB" id="A7AWB6"/>
<keyword evidence="2" id="KW-1185">Reference proteome</keyword>
<dbReference type="VEuPathDB" id="PiroplasmaDB:BBOV_I002620"/>
<dbReference type="OMA" id="NQTKHFG"/>
<dbReference type="Proteomes" id="UP000002173">
    <property type="component" value="Unassembled WGS sequence"/>
</dbReference>
<name>A7AWB6_BABBO</name>
<evidence type="ECO:0000313" key="2">
    <source>
        <dbReference type="Proteomes" id="UP000002173"/>
    </source>
</evidence>
<dbReference type="GeneID" id="5477128"/>
<dbReference type="InParanoid" id="A7AWB6"/>
<sequence>MTEEQITTSTAKKAPIVDNFALLFYDNDATEAESPVLNVEPEQKLTKEGEYREKLYKSWKQIEQLRDEITDKYLAKQSTQDKLDGILMEWQVQVRFNMANEQTQQSVKVNYQRILLLYQKIQALTLQLQNLYVEMALLIEKRLIHVIDIHKKARECVSILYDKKGVESNE</sequence>
<accession>A7AWB6</accession>
<proteinExistence type="predicted"/>
<reference evidence="1 2" key="1">
    <citation type="journal article" date="2007" name="PLoS Pathog.">
        <title>Genome sequence of Babesia bovis and comparative analysis of apicomplexan hemoprotozoa.</title>
        <authorList>
            <person name="Brayton K.A."/>
            <person name="Lau A.O.T."/>
            <person name="Herndon D.R."/>
            <person name="Hannick L."/>
            <person name="Kappmeyer L.S."/>
            <person name="Berens S.J."/>
            <person name="Bidwell S.L."/>
            <person name="Brown W.C."/>
            <person name="Crabtree J."/>
            <person name="Fadrosh D."/>
            <person name="Feldblum T."/>
            <person name="Forberger H.A."/>
            <person name="Haas B.J."/>
            <person name="Howell J.M."/>
            <person name="Khouri H."/>
            <person name="Koo H."/>
            <person name="Mann D.J."/>
            <person name="Norimine J."/>
            <person name="Paulsen I.T."/>
            <person name="Radune D."/>
            <person name="Ren Q."/>
            <person name="Smith R.K. Jr."/>
            <person name="Suarez C.E."/>
            <person name="White O."/>
            <person name="Wortman J.R."/>
            <person name="Knowles D.P. Jr."/>
            <person name="McElwain T.F."/>
            <person name="Nene V.M."/>
        </authorList>
    </citation>
    <scope>NUCLEOTIDE SEQUENCE [LARGE SCALE GENOMIC DNA]</scope>
    <source>
        <strain evidence="1">T2Bo</strain>
    </source>
</reference>
<reference evidence="2" key="2">
    <citation type="journal article" date="2020" name="Data Brief">
        <title>Transcriptome dataset of Babesia bovis life stages within vertebrate and invertebrate hosts.</title>
        <authorList>
            <person name="Ueti M.W."/>
            <person name="Johnson W.C."/>
            <person name="Kappmeyer L.S."/>
            <person name="Herndon D.R."/>
            <person name="Mousel M.R."/>
            <person name="Reif K.E."/>
            <person name="Taus N.S."/>
            <person name="Ifeonu O.O."/>
            <person name="Silva J.C."/>
            <person name="Suarez C.E."/>
            <person name="Brayton K.A."/>
        </authorList>
    </citation>
    <scope>NUCLEOTIDE SEQUENCE [LARGE SCALE GENOMIC DNA]</scope>
</reference>
<protein>
    <submittedName>
        <fullName evidence="1">Uncharacterized protein</fullName>
    </submittedName>
</protein>
<comment type="caution">
    <text evidence="1">The sequence shown here is derived from an EMBL/GenBank/DDBJ whole genome shotgun (WGS) entry which is preliminary data.</text>
</comment>
<dbReference type="RefSeq" id="XP_001608912.1">
    <property type="nucleotide sequence ID" value="XM_001608862.1"/>
</dbReference>
<evidence type="ECO:0000313" key="1">
    <source>
        <dbReference type="EMBL" id="EDO05344.1"/>
    </source>
</evidence>
<dbReference type="EMBL" id="AAXT01000005">
    <property type="protein sequence ID" value="EDO05344.1"/>
    <property type="molecule type" value="Genomic_DNA"/>
</dbReference>